<dbReference type="InterPro" id="IPR015424">
    <property type="entry name" value="PyrdxlP-dep_Trfase"/>
</dbReference>
<keyword evidence="2" id="KW-0808">Transferase</keyword>
<dbReference type="NCBIfam" id="NF008687">
    <property type="entry name" value="PRK11706.1"/>
    <property type="match status" value="1"/>
</dbReference>
<protein>
    <submittedName>
        <fullName evidence="2">dTDP-4-amino-4,6-dideoxygalactose transaminase</fullName>
        <ecNumber evidence="2">2.6.1.59</ecNumber>
    </submittedName>
</protein>
<dbReference type="PANTHER" id="PTHR30244:SF34">
    <property type="entry name" value="DTDP-4-AMINO-4,6-DIDEOXYGALACTOSE TRANSAMINASE"/>
    <property type="match status" value="1"/>
</dbReference>
<dbReference type="Pfam" id="PF01041">
    <property type="entry name" value="DegT_DnrJ_EryC1"/>
    <property type="match status" value="1"/>
</dbReference>
<dbReference type="CDD" id="cd00616">
    <property type="entry name" value="AHBA_syn"/>
    <property type="match status" value="1"/>
</dbReference>
<keyword evidence="2" id="KW-0032">Aminotransferase</keyword>
<comment type="similarity">
    <text evidence="1">Belongs to the DegT/DnrJ/EryC1 family.</text>
</comment>
<dbReference type="EMBL" id="CP071446">
    <property type="protein sequence ID" value="QTA38634.1"/>
    <property type="molecule type" value="Genomic_DNA"/>
</dbReference>
<dbReference type="Gene3D" id="3.40.640.10">
    <property type="entry name" value="Type I PLP-dependent aspartate aminotransferase-like (Major domain)"/>
    <property type="match status" value="1"/>
</dbReference>
<dbReference type="GO" id="GO:0019180">
    <property type="term" value="F:dTDP-4-amino-4,6-dideoxygalactose transaminase activity"/>
    <property type="evidence" value="ECO:0007669"/>
    <property type="project" value="UniProtKB-EC"/>
</dbReference>
<proteinExistence type="inferred from homology"/>
<keyword evidence="3" id="KW-1185">Reference proteome</keyword>
<dbReference type="NCBIfam" id="TIGR02379">
    <property type="entry name" value="ECA_wecE"/>
    <property type="match status" value="1"/>
</dbReference>
<dbReference type="InterPro" id="IPR015421">
    <property type="entry name" value="PyrdxlP-dep_Trfase_major"/>
</dbReference>
<reference evidence="2 3" key="1">
    <citation type="submission" date="2021-03" db="EMBL/GenBank/DDBJ databases">
        <title>Thermosipho ferrireducens sp.nov., an anaerobic thermophilic iron-reducing bacterium isolated from a deep-sea hydrothermal sulfide deposits.</title>
        <authorList>
            <person name="Zeng X."/>
            <person name="Chen Y."/>
            <person name="Shao Z."/>
        </authorList>
    </citation>
    <scope>NUCLEOTIDE SEQUENCE [LARGE SCALE GENOMIC DNA]</scope>
    <source>
        <strain evidence="2 3">JL129W03</strain>
    </source>
</reference>
<dbReference type="Proteomes" id="UP000671862">
    <property type="component" value="Chromosome"/>
</dbReference>
<evidence type="ECO:0000256" key="1">
    <source>
        <dbReference type="RuleBase" id="RU004508"/>
    </source>
</evidence>
<evidence type="ECO:0000313" key="2">
    <source>
        <dbReference type="EMBL" id="QTA38634.1"/>
    </source>
</evidence>
<dbReference type="InterPro" id="IPR000653">
    <property type="entry name" value="DegT/StrS_aminotransferase"/>
</dbReference>
<dbReference type="PANTHER" id="PTHR30244">
    <property type="entry name" value="TRANSAMINASE"/>
    <property type="match status" value="1"/>
</dbReference>
<dbReference type="EC" id="2.6.1.59" evidence="2"/>
<organism evidence="2 3">
    <name type="scientific">Thermosipho ferrireducens</name>
    <dbReference type="NCBI Taxonomy" id="2571116"/>
    <lineage>
        <taxon>Bacteria</taxon>
        <taxon>Thermotogati</taxon>
        <taxon>Thermotogota</taxon>
        <taxon>Thermotogae</taxon>
        <taxon>Thermotogales</taxon>
        <taxon>Fervidobacteriaceae</taxon>
        <taxon>Thermosipho</taxon>
    </lineage>
</organism>
<sequence length="374" mass="43262">MIPSNKQVLVGKELEYIKDAYDSLKIAGGGKYTRNCERFIEERFKAKKAFLTTSCTHALEMSAFLIDIRPGDEVIMPSFTFVSTANAFVIRGARPVFVDIREDTLNIDEKLIREKITSRTKAIVPVHYAGVGAEMDVIMEIAKEKNLYVIEDAAQGIGAKYKDKFLGTIGHFGTYSFHETKNFTMGEGGALLINDKKFVERAEIIREKGTDRSKFFRGEVDKYTWVDIGSSYIPSEINAAILWAQFENIDHIQNRRKSAWLYYYEELKDLENRGVLRLPIIPENVETNYHIFYVLFPTEKLREKIRNYLKSNKVNAIFHYIPLHLSTYYRKNYGEVSLPVTESIASRILRLPLYNTITESELNYIVTMIKKFFR</sequence>
<gene>
    <name evidence="2" type="primary">rffA</name>
    <name evidence="2" type="synonym">fcnA</name>
    <name evidence="2" type="synonym">wecE</name>
    <name evidence="2" type="ORF">JYK00_03755</name>
</gene>
<evidence type="ECO:0000313" key="3">
    <source>
        <dbReference type="Proteomes" id="UP000671862"/>
    </source>
</evidence>
<dbReference type="RefSeq" id="WP_207567354.1">
    <property type="nucleotide sequence ID" value="NZ_CP071446.1"/>
</dbReference>
<dbReference type="InterPro" id="IPR012749">
    <property type="entry name" value="WecE-like"/>
</dbReference>
<dbReference type="PIRSF" id="PIRSF000390">
    <property type="entry name" value="PLP_StrS"/>
    <property type="match status" value="1"/>
</dbReference>
<dbReference type="SUPFAM" id="SSF53383">
    <property type="entry name" value="PLP-dependent transferases"/>
    <property type="match status" value="1"/>
</dbReference>
<keyword evidence="1" id="KW-0663">Pyridoxal phosphate</keyword>
<name>A0ABX7S7S3_9BACT</name>
<accession>A0ABX7S7S3</accession>